<gene>
    <name evidence="2" type="ORF">ASB58_18215</name>
</gene>
<dbReference type="EMBL" id="LMAZ01000010">
    <property type="protein sequence ID" value="RGP52724.1"/>
    <property type="molecule type" value="Genomic_DNA"/>
</dbReference>
<dbReference type="InterPro" id="IPR029058">
    <property type="entry name" value="AB_hydrolase_fold"/>
</dbReference>
<dbReference type="SUPFAM" id="SSF53474">
    <property type="entry name" value="alpha/beta-Hydrolases"/>
    <property type="match status" value="1"/>
</dbReference>
<sequence>MKCVSASASDLTARQQGPRPLISRPFALWRAVGLFLLLAILAGCVTAPVERLASQARLAGLQPVSLPTADFMLQGYERAAAGRHARIYIEGDGRPWRAGGRVIADDPSPRNLPALTWMASLPGPSLYLGRPCYFQTSAQPACNAMLWTYGRYSDRVVAAMAQGLQSWLQRHPQIDSLTLVGHSGGGVLALLLAERVPAVVEVVTLAAPTDVALWAELHEYTPLFASLNPADIEHWRPQVRRRLFFGEQDRQVPPASFAPSAQSIPGAQVSVIPDIGHDCCGPALWADD</sequence>
<keyword evidence="1" id="KW-0812">Transmembrane</keyword>
<feature type="transmembrane region" description="Helical" evidence="1">
    <location>
        <begin position="27"/>
        <end position="49"/>
    </location>
</feature>
<name>A0A395QY01_9PSED</name>
<organism evidence="2 3">
    <name type="scientific">Pseudomonas abyssi</name>
    <dbReference type="NCBI Taxonomy" id="170540"/>
    <lineage>
        <taxon>Bacteria</taxon>
        <taxon>Pseudomonadati</taxon>
        <taxon>Pseudomonadota</taxon>
        <taxon>Gammaproteobacteria</taxon>
        <taxon>Pseudomonadales</taxon>
        <taxon>Pseudomonadaceae</taxon>
        <taxon>Pseudomonas</taxon>
    </lineage>
</organism>
<evidence type="ECO:0000313" key="3">
    <source>
        <dbReference type="Proteomes" id="UP000265411"/>
    </source>
</evidence>
<reference evidence="2 3" key="1">
    <citation type="journal article" date="2018" name="Syst. Appl. Microbiol.">
        <title>Pseudomonas gallaeciensis sp. nov., isolated from crude-oil-contaminated intertidal sand samples after the Prestige oil spill.</title>
        <authorList>
            <person name="Mulet M."/>
            <person name="Sanchez D."/>
            <person name="Rodriguez A.C."/>
            <person name="Nogales B."/>
            <person name="Bosch R."/>
            <person name="Busquets A."/>
            <person name="Gomila M."/>
            <person name="Lalucat J."/>
            <person name="Garcia-Valdes E."/>
        </authorList>
    </citation>
    <scope>NUCLEOTIDE SEQUENCE [LARGE SCALE GENOMIC DNA]</scope>
    <source>
        <strain evidence="2 3">V113</strain>
    </source>
</reference>
<dbReference type="Gene3D" id="3.40.50.1820">
    <property type="entry name" value="alpha/beta hydrolase"/>
    <property type="match status" value="1"/>
</dbReference>
<evidence type="ECO:0000313" key="2">
    <source>
        <dbReference type="EMBL" id="RGP52724.1"/>
    </source>
</evidence>
<accession>A0A395QY01</accession>
<dbReference type="Proteomes" id="UP000265411">
    <property type="component" value="Unassembled WGS sequence"/>
</dbReference>
<dbReference type="RefSeq" id="WP_181977974.1">
    <property type="nucleotide sequence ID" value="NZ_LMAZ01000010.1"/>
</dbReference>
<keyword evidence="1" id="KW-0472">Membrane</keyword>
<dbReference type="AlphaFoldDB" id="A0A395QY01"/>
<keyword evidence="1" id="KW-1133">Transmembrane helix</keyword>
<evidence type="ECO:0000256" key="1">
    <source>
        <dbReference type="SAM" id="Phobius"/>
    </source>
</evidence>
<keyword evidence="3" id="KW-1185">Reference proteome</keyword>
<protein>
    <submittedName>
        <fullName evidence="2">Uncharacterized protein</fullName>
    </submittedName>
</protein>
<proteinExistence type="predicted"/>
<comment type="caution">
    <text evidence="2">The sequence shown here is derived from an EMBL/GenBank/DDBJ whole genome shotgun (WGS) entry which is preliminary data.</text>
</comment>